<gene>
    <name evidence="2" type="ORF">C474_21441</name>
</gene>
<protein>
    <submittedName>
        <fullName evidence="2">Uncharacterized protein</fullName>
    </submittedName>
</protein>
<feature type="transmembrane region" description="Helical" evidence="1">
    <location>
        <begin position="6"/>
        <end position="26"/>
    </location>
</feature>
<organism evidence="2 3">
    <name type="scientific">Halogeometricum pallidum JCM 14848</name>
    <dbReference type="NCBI Taxonomy" id="1227487"/>
    <lineage>
        <taxon>Archaea</taxon>
        <taxon>Methanobacteriati</taxon>
        <taxon>Methanobacteriota</taxon>
        <taxon>Stenosarchaea group</taxon>
        <taxon>Halobacteria</taxon>
        <taxon>Halobacteriales</taxon>
        <taxon>Haloferacaceae</taxon>
        <taxon>Halogeometricum</taxon>
    </lineage>
</organism>
<dbReference type="RefSeq" id="WP_008390403.1">
    <property type="nucleotide sequence ID" value="NZ_AOIV01000045.1"/>
</dbReference>
<dbReference type="EMBL" id="AOIV01000045">
    <property type="protein sequence ID" value="ELZ26303.1"/>
    <property type="molecule type" value="Genomic_DNA"/>
</dbReference>
<name>M0CUH3_HALPD</name>
<feature type="transmembrane region" description="Helical" evidence="1">
    <location>
        <begin position="33"/>
        <end position="51"/>
    </location>
</feature>
<dbReference type="InParanoid" id="M0CUH3"/>
<dbReference type="Proteomes" id="UP000011513">
    <property type="component" value="Unassembled WGS sequence"/>
</dbReference>
<accession>M0CUH3</accession>
<evidence type="ECO:0000313" key="2">
    <source>
        <dbReference type="EMBL" id="ELZ26303.1"/>
    </source>
</evidence>
<keyword evidence="1" id="KW-1133">Transmembrane helix</keyword>
<sequence>MPDVGGWLEGISVGWLLLIGLALFFFPEPITSFWGAVIIGIGIVGFFAGWWSDRQSDSTTGAT</sequence>
<comment type="caution">
    <text evidence="2">The sequence shown here is derived from an EMBL/GenBank/DDBJ whole genome shotgun (WGS) entry which is preliminary data.</text>
</comment>
<evidence type="ECO:0000256" key="1">
    <source>
        <dbReference type="SAM" id="Phobius"/>
    </source>
</evidence>
<proteinExistence type="predicted"/>
<evidence type="ECO:0000313" key="3">
    <source>
        <dbReference type="Proteomes" id="UP000011513"/>
    </source>
</evidence>
<keyword evidence="3" id="KW-1185">Reference proteome</keyword>
<dbReference type="AlphaFoldDB" id="M0CUH3"/>
<keyword evidence="1" id="KW-0812">Transmembrane</keyword>
<keyword evidence="1" id="KW-0472">Membrane</keyword>
<reference evidence="2 3" key="1">
    <citation type="journal article" date="2014" name="PLoS Genet.">
        <title>Phylogenetically driven sequencing of extremely halophilic archaea reveals strategies for static and dynamic osmo-response.</title>
        <authorList>
            <person name="Becker E.A."/>
            <person name="Seitzer P.M."/>
            <person name="Tritt A."/>
            <person name="Larsen D."/>
            <person name="Krusor M."/>
            <person name="Yao A.I."/>
            <person name="Wu D."/>
            <person name="Madern D."/>
            <person name="Eisen J.A."/>
            <person name="Darling A.E."/>
            <person name="Facciotti M.T."/>
        </authorList>
    </citation>
    <scope>NUCLEOTIDE SEQUENCE [LARGE SCALE GENOMIC DNA]</scope>
    <source>
        <strain evidence="2 3">JCM 14848</strain>
    </source>
</reference>